<organism evidence="1 2">
    <name type="scientific">Nonomuraea wenchangensis</name>
    <dbReference type="NCBI Taxonomy" id="568860"/>
    <lineage>
        <taxon>Bacteria</taxon>
        <taxon>Bacillati</taxon>
        <taxon>Actinomycetota</taxon>
        <taxon>Actinomycetes</taxon>
        <taxon>Streptosporangiales</taxon>
        <taxon>Streptosporangiaceae</taxon>
        <taxon>Nonomuraea</taxon>
    </lineage>
</organism>
<dbReference type="Gene3D" id="1.25.40.10">
    <property type="entry name" value="Tetratricopeptide repeat domain"/>
    <property type="match status" value="3"/>
</dbReference>
<dbReference type="InterPro" id="IPR009003">
    <property type="entry name" value="Peptidase_S1_PA"/>
</dbReference>
<dbReference type="RefSeq" id="WP_143082601.1">
    <property type="nucleotide sequence ID" value="NZ_FOHX01000022.1"/>
</dbReference>
<evidence type="ECO:0000313" key="2">
    <source>
        <dbReference type="Proteomes" id="UP000199361"/>
    </source>
</evidence>
<dbReference type="InterPro" id="IPR011990">
    <property type="entry name" value="TPR-like_helical_dom_sf"/>
</dbReference>
<sequence length="1453" mass="158438">MTDLRVVALERSSPGEEGTDFGSGYLVADRLILTAAHVAGSEGETLEARLGPHRVTGTVIWRAHGDGDGSSPDAALIEIDDPAYRPIGLPPVRWGWIVSRGPAVRCSATGYPDALVQPDGVAEPEQVPAEIMPLTRGSGGLVDVVPTTWPESAPGEGTLWSGMSGAAVLSDADSLVIAIIVEVADNYGDRRLTALSIASLRHDRSFTEIVERHTGHPFHLEPVELEETLRPWRRFTRPQSPIALLRPEYEVVPFYGRAQALGRLVAWCESDEHVSGLLIHAPGGTGKTRLARQLAQTMYSNGWVVGELSDAATTLAPFSRLAHPVLLLIDYAESRTEAAAALLRHVAEHPGQHPVRVLMLARSAGPWWEQILNDETVAGVLSHPPQELSGLEFAPGSGELLTMVAGAFDTALRQVPGYESRRHQTPAFKLPWILQPQTAYLPLNVHIAVLASVLDDEQEGSETPTSPAQTLLRHEKKYWNRLAAERSLGHQETRDVALVFGLLCGAHNRQRAARTIGLLPGFRSDVAEEARRSIAHWIAALYPPADPRAEYWGQLAPDWLFEYLLAATVAAEPEMLDNLASTSDDGSLTHLTGAQLYRATTVLTAAAAHAGENIQPIRFKLMELVAIHNHVFLPFACLVSMQTPYPEPLLTALRVVIGHPSAQLSSLYSIRSHMQPAGGVLSDLGLLVQERIVSMWRDSPEGDDAERHLARELTTLSSYLGRAGRIDEAVLASGESAAIHRRRGGGDTDIEEFVIALTNHATNLTSVGNHTESYQICQEVVHLLDHSDLPREDRRRLLVGSLNNICLYHERNGEFAQACEAVTRAVALQREELACEEKAHLFPEETLAQLLINQFNCLEHLGRTSEALAAAQECTDIWRGLYHDQPGTYADPFQAQATRLARMLQTEGQHAKAASLYGEAAQALTWLSVRDSKNLLSLGVTLMFQAQELSHAGAPFASVVHLLERACAALGTVFRQDPQSVVNRYLEALKTFIQGAQLVAEDIDIKPYMAEVANVYDYVLSLWESAGRIPDDVMTVPNFAMYVSWAIEDGDFTTAIELCERVEALSSDTVDADAHLDQKVLHATLMMLRAKALARRGDVPEAVDIAKDAAARLADCATPENYWPAFVAAEGLWDVARHASAVDAPRAAIALSQAGAAIALRYVAVVPDVMTPVLDNNLALRAQTHAGLGEHDVAAALLEEILGHVRELSDRETEQNDDPLVTFDIRRTPTGPSGVESLDQVLSLYITELRELGRDEELLAAMAELVELRRRLCEADGQPGQTLSYAWIARIYAQTLVDGGRPEDAAAHSRAVVAALKDLPVTDEGSQKLRAMILHESAIVLSRAEAADEALIALSICMEIYRTDPHTSPKDMASTLDHLSIVLSETGRLEESCAAGEQALTMWRRLAAQDADELVSLGYSLHNQALIRGRAGREDESRALRAELEALLAEHGE</sequence>
<dbReference type="Gene3D" id="3.40.50.300">
    <property type="entry name" value="P-loop containing nucleotide triphosphate hydrolases"/>
    <property type="match status" value="1"/>
</dbReference>
<dbReference type="STRING" id="568860.SAMN05421811_122179"/>
<dbReference type="Proteomes" id="UP000199361">
    <property type="component" value="Unassembled WGS sequence"/>
</dbReference>
<dbReference type="SUPFAM" id="SSF50494">
    <property type="entry name" value="Trypsin-like serine proteases"/>
    <property type="match status" value="1"/>
</dbReference>
<proteinExistence type="predicted"/>
<name>A0A1I0LQC3_9ACTN</name>
<evidence type="ECO:0000313" key="1">
    <source>
        <dbReference type="EMBL" id="SEU44183.1"/>
    </source>
</evidence>
<reference evidence="1 2" key="1">
    <citation type="submission" date="2016-10" db="EMBL/GenBank/DDBJ databases">
        <authorList>
            <person name="de Groot N.N."/>
        </authorList>
    </citation>
    <scope>NUCLEOTIDE SEQUENCE [LARGE SCALE GENOMIC DNA]</scope>
    <source>
        <strain evidence="1 2">CGMCC 4.5598</strain>
    </source>
</reference>
<keyword evidence="2" id="KW-1185">Reference proteome</keyword>
<dbReference type="EMBL" id="FOHX01000022">
    <property type="protein sequence ID" value="SEU44183.1"/>
    <property type="molecule type" value="Genomic_DNA"/>
</dbReference>
<protein>
    <recommendedName>
        <fullName evidence="3">Tetratricopeptide repeat-containing protein</fullName>
    </recommendedName>
</protein>
<accession>A0A1I0LQC3</accession>
<dbReference type="InterPro" id="IPR027417">
    <property type="entry name" value="P-loop_NTPase"/>
</dbReference>
<dbReference type="InterPro" id="IPR043504">
    <property type="entry name" value="Peptidase_S1_PA_chymotrypsin"/>
</dbReference>
<evidence type="ECO:0008006" key="3">
    <source>
        <dbReference type="Google" id="ProtNLM"/>
    </source>
</evidence>
<dbReference type="Gene3D" id="2.40.10.10">
    <property type="entry name" value="Trypsin-like serine proteases"/>
    <property type="match status" value="1"/>
</dbReference>
<dbReference type="SUPFAM" id="SSF48452">
    <property type="entry name" value="TPR-like"/>
    <property type="match status" value="3"/>
</dbReference>
<dbReference type="OrthoDB" id="3218567at2"/>
<gene>
    <name evidence="1" type="ORF">SAMN05421811_122179</name>
</gene>
<dbReference type="SUPFAM" id="SSF52540">
    <property type="entry name" value="P-loop containing nucleoside triphosphate hydrolases"/>
    <property type="match status" value="1"/>
</dbReference>